<dbReference type="AlphaFoldDB" id="A0A0F8X2U8"/>
<protein>
    <submittedName>
        <fullName evidence="2">Uncharacterized protein</fullName>
    </submittedName>
</protein>
<feature type="compositionally biased region" description="Polar residues" evidence="1">
    <location>
        <begin position="1"/>
        <end position="12"/>
    </location>
</feature>
<organism evidence="2">
    <name type="scientific">marine sediment metagenome</name>
    <dbReference type="NCBI Taxonomy" id="412755"/>
    <lineage>
        <taxon>unclassified sequences</taxon>
        <taxon>metagenomes</taxon>
        <taxon>ecological metagenomes</taxon>
    </lineage>
</organism>
<accession>A0A0F8X2U8</accession>
<evidence type="ECO:0000256" key="1">
    <source>
        <dbReference type="SAM" id="MobiDB-lite"/>
    </source>
</evidence>
<evidence type="ECO:0000313" key="2">
    <source>
        <dbReference type="EMBL" id="KKK63397.1"/>
    </source>
</evidence>
<sequence length="103" mass="11012">PRPPASYSTRSLPVSEGSGAERMTRGEAVTALLDTWVEELGDDAAQGFLLGVLLARADPALAEVVEQGVEEMAEGDVAMANQAAREQWCAAVRDWLREQEVAA</sequence>
<feature type="non-terminal residue" evidence="2">
    <location>
        <position position="1"/>
    </location>
</feature>
<gene>
    <name evidence="2" type="ORF">LCGC14_2994670</name>
</gene>
<name>A0A0F8X2U8_9ZZZZ</name>
<comment type="caution">
    <text evidence="2">The sequence shown here is derived from an EMBL/GenBank/DDBJ whole genome shotgun (WGS) entry which is preliminary data.</text>
</comment>
<feature type="region of interest" description="Disordered" evidence="1">
    <location>
        <begin position="1"/>
        <end position="23"/>
    </location>
</feature>
<proteinExistence type="predicted"/>
<reference evidence="2" key="1">
    <citation type="journal article" date="2015" name="Nature">
        <title>Complex archaea that bridge the gap between prokaryotes and eukaryotes.</title>
        <authorList>
            <person name="Spang A."/>
            <person name="Saw J.H."/>
            <person name="Jorgensen S.L."/>
            <person name="Zaremba-Niedzwiedzka K."/>
            <person name="Martijn J."/>
            <person name="Lind A.E."/>
            <person name="van Eijk R."/>
            <person name="Schleper C."/>
            <person name="Guy L."/>
            <person name="Ettema T.J."/>
        </authorList>
    </citation>
    <scope>NUCLEOTIDE SEQUENCE</scope>
</reference>
<dbReference type="EMBL" id="LAZR01061532">
    <property type="protein sequence ID" value="KKK63397.1"/>
    <property type="molecule type" value="Genomic_DNA"/>
</dbReference>